<gene>
    <name evidence="2" type="ORF">S12H4_37533</name>
</gene>
<dbReference type="InterPro" id="IPR054280">
    <property type="entry name" value="DUF7014"/>
</dbReference>
<feature type="non-terminal residue" evidence="2">
    <location>
        <position position="1"/>
    </location>
</feature>
<name>X1T4B6_9ZZZZ</name>
<dbReference type="EMBL" id="BARW01022499">
    <property type="protein sequence ID" value="GAJ00054.1"/>
    <property type="molecule type" value="Genomic_DNA"/>
</dbReference>
<protein>
    <recommendedName>
        <fullName evidence="1">DUF7014 domain-containing protein</fullName>
    </recommendedName>
</protein>
<dbReference type="AlphaFoldDB" id="X1T4B6"/>
<comment type="caution">
    <text evidence="2">The sequence shown here is derived from an EMBL/GenBank/DDBJ whole genome shotgun (WGS) entry which is preliminary data.</text>
</comment>
<organism evidence="2">
    <name type="scientific">marine sediment metagenome</name>
    <dbReference type="NCBI Taxonomy" id="412755"/>
    <lineage>
        <taxon>unclassified sequences</taxon>
        <taxon>metagenomes</taxon>
        <taxon>ecological metagenomes</taxon>
    </lineage>
</organism>
<dbReference type="Pfam" id="PF22809">
    <property type="entry name" value="DUF7014"/>
    <property type="match status" value="1"/>
</dbReference>
<dbReference type="NCBIfam" id="NF046078">
    <property type="entry name" value="STM4504_CBY0614"/>
    <property type="match status" value="1"/>
</dbReference>
<evidence type="ECO:0000313" key="2">
    <source>
        <dbReference type="EMBL" id="GAJ00054.1"/>
    </source>
</evidence>
<evidence type="ECO:0000259" key="1">
    <source>
        <dbReference type="Pfam" id="PF22809"/>
    </source>
</evidence>
<reference evidence="2" key="1">
    <citation type="journal article" date="2014" name="Front. Microbiol.">
        <title>High frequency of phylogenetically diverse reductive dehalogenase-homologous genes in deep subseafloor sedimentary metagenomes.</title>
        <authorList>
            <person name="Kawai M."/>
            <person name="Futagami T."/>
            <person name="Toyoda A."/>
            <person name="Takaki Y."/>
            <person name="Nishi S."/>
            <person name="Hori S."/>
            <person name="Arai W."/>
            <person name="Tsubouchi T."/>
            <person name="Morono Y."/>
            <person name="Uchiyama I."/>
            <person name="Ito T."/>
            <person name="Fujiyama A."/>
            <person name="Inagaki F."/>
            <person name="Takami H."/>
        </authorList>
    </citation>
    <scope>NUCLEOTIDE SEQUENCE</scope>
    <source>
        <strain evidence="2">Expedition CK06-06</strain>
    </source>
</reference>
<accession>X1T4B6</accession>
<feature type="domain" description="DUF7014" evidence="1">
    <location>
        <begin position="50"/>
        <end position="176"/>
    </location>
</feature>
<sequence>QDPDDAIEELNDRFKEHEIGYQYVSGTIIPMDSQYIHTEAVRPAISLLQEAGFDGASEEFLNAHKHYREGRNKEAIAEALKAFESTMKSICSFMTWEVPQNATAKPLIDVCFSNGLIPKALSSHFNSLRTTLESGLPTASNRLARHGQGQKKVTVPDHIAAYALHLAATNIVFLVESYIEIRK</sequence>
<proteinExistence type="predicted"/>